<keyword evidence="3 4" id="KW-0413">Isomerase</keyword>
<evidence type="ECO:0000256" key="1">
    <source>
        <dbReference type="ARBA" id="ARBA00006717"/>
    </source>
</evidence>
<feature type="active site" description="Proton donor/acceptor" evidence="4 5">
    <location>
        <position position="110"/>
    </location>
</feature>
<protein>
    <recommendedName>
        <fullName evidence="4">2,3-bisphosphoglycerate-dependent phosphoglycerate mutase</fullName>
        <shortName evidence="4">BPG-dependent PGAM</shortName>
        <shortName evidence="4">PGAM</shortName>
        <shortName evidence="4">Phosphoglyceromutase</shortName>
        <shortName evidence="4">dPGM</shortName>
        <ecNumber evidence="4">5.4.2.11</ecNumber>
    </recommendedName>
</protein>
<dbReference type="Pfam" id="PF00300">
    <property type="entry name" value="His_Phos_1"/>
    <property type="match status" value="2"/>
</dbReference>
<dbReference type="InterPro" id="IPR005952">
    <property type="entry name" value="Phosphogly_mut1"/>
</dbReference>
<comment type="function">
    <text evidence="4">Catalyzes the interconversion of 2-phosphoglycerate and 3-phosphoglycerate.</text>
</comment>
<feature type="binding site" evidence="4 6">
    <location>
        <begin position="110"/>
        <end position="113"/>
    </location>
    <ligand>
        <name>substrate</name>
    </ligand>
</feature>
<feature type="binding site" evidence="6">
    <location>
        <begin position="8"/>
        <end position="15"/>
    </location>
    <ligand>
        <name>substrate</name>
    </ligand>
</feature>
<dbReference type="HAMAP" id="MF_01039">
    <property type="entry name" value="PGAM_GpmA"/>
    <property type="match status" value="1"/>
</dbReference>
<feature type="binding site" evidence="4 6">
    <location>
        <position position="58"/>
    </location>
    <ligand>
        <name>substrate</name>
    </ligand>
</feature>
<feature type="binding site" evidence="4 6">
    <location>
        <position position="121"/>
    </location>
    <ligand>
        <name>substrate</name>
    </ligand>
</feature>
<dbReference type="Gene3D" id="3.40.50.1240">
    <property type="entry name" value="Phosphoglycerate mutase-like"/>
    <property type="match status" value="1"/>
</dbReference>
<dbReference type="Proteomes" id="UP000228875">
    <property type="component" value="Unassembled WGS sequence"/>
</dbReference>
<dbReference type="GO" id="GO:0006096">
    <property type="term" value="P:glycolytic process"/>
    <property type="evidence" value="ECO:0007669"/>
    <property type="project" value="UniProtKB-UniRule"/>
</dbReference>
<dbReference type="GO" id="GO:0004619">
    <property type="term" value="F:phosphoglycerate mutase activity"/>
    <property type="evidence" value="ECO:0007669"/>
    <property type="project" value="UniProtKB-UniRule"/>
</dbReference>
<evidence type="ECO:0000256" key="5">
    <source>
        <dbReference type="PIRSR" id="PIRSR613078-1"/>
    </source>
</evidence>
<comment type="pathway">
    <text evidence="4">Carbohydrate degradation; glycolysis; pyruvate from D-glyceraldehyde 3-phosphate: step 3/5.</text>
</comment>
<dbReference type="CDD" id="cd07067">
    <property type="entry name" value="HP_PGM_like"/>
    <property type="match status" value="1"/>
</dbReference>
<dbReference type="PIRSF" id="PIRSF000709">
    <property type="entry name" value="6PFK_2-Ptase"/>
    <property type="match status" value="1"/>
</dbReference>
<dbReference type="GO" id="GO:0006094">
    <property type="term" value="P:gluconeogenesis"/>
    <property type="evidence" value="ECO:0007669"/>
    <property type="project" value="UniProtKB-UniRule"/>
</dbReference>
<reference evidence="8" key="1">
    <citation type="submission" date="2017-09" db="EMBL/GenBank/DDBJ databases">
        <title>Depth-based differentiation of microbial function through sediment-hosted aquifers and enrichment of novel symbionts in the deep terrestrial subsurface.</title>
        <authorList>
            <person name="Probst A.J."/>
            <person name="Ladd B."/>
            <person name="Jarett J.K."/>
            <person name="Geller-Mcgrath D.E."/>
            <person name="Sieber C.M.K."/>
            <person name="Emerson J.B."/>
            <person name="Anantharaman K."/>
            <person name="Thomas B.C."/>
            <person name="Malmstrom R."/>
            <person name="Stieglmeier M."/>
            <person name="Klingl A."/>
            <person name="Woyke T."/>
            <person name="Ryan C.M."/>
            <person name="Banfield J.F."/>
        </authorList>
    </citation>
    <scope>NUCLEOTIDE SEQUENCE [LARGE SCALE GENOMIC DNA]</scope>
</reference>
<proteinExistence type="inferred from homology"/>
<dbReference type="InterPro" id="IPR013078">
    <property type="entry name" value="His_Pase_superF_clade-1"/>
</dbReference>
<evidence type="ECO:0000256" key="3">
    <source>
        <dbReference type="ARBA" id="ARBA00023235"/>
    </source>
</evidence>
<evidence type="ECO:0000313" key="8">
    <source>
        <dbReference type="Proteomes" id="UP000228875"/>
    </source>
</evidence>
<dbReference type="SUPFAM" id="SSF53254">
    <property type="entry name" value="Phosphoglycerate mutase-like"/>
    <property type="match status" value="1"/>
</dbReference>
<feature type="binding site" evidence="4 6">
    <location>
        <begin position="21"/>
        <end position="22"/>
    </location>
    <ligand>
        <name>substrate</name>
    </ligand>
</feature>
<comment type="caution">
    <text evidence="4">Lacks conserved residue(s) required for the propagation of feature annotation.</text>
</comment>
<evidence type="ECO:0000256" key="6">
    <source>
        <dbReference type="PIRSR" id="PIRSR613078-2"/>
    </source>
</evidence>
<evidence type="ECO:0000256" key="4">
    <source>
        <dbReference type="HAMAP-Rule" id="MF_01039"/>
    </source>
</evidence>
<comment type="similarity">
    <text evidence="1 4">Belongs to the phosphoglycerate mutase family. BPG-dependent PGAM subfamily.</text>
</comment>
<feature type="binding site" evidence="4 6">
    <location>
        <begin position="137"/>
        <end position="138"/>
    </location>
    <ligand>
        <name>substrate</name>
    </ligand>
</feature>
<dbReference type="UniPathway" id="UPA00109">
    <property type="reaction ID" value="UER00186"/>
</dbReference>
<dbReference type="AlphaFoldDB" id="A0A2M8DM94"/>
<keyword evidence="2 4" id="KW-0324">Glycolysis</keyword>
<name>A0A2M8DM94_9BACT</name>
<accession>A0A2M8DM94</accession>
<organism evidence="7 8">
    <name type="scientific">Candidatus Nealsonbacteria bacterium CG_4_9_14_0_8_um_filter_35_12</name>
    <dbReference type="NCBI Taxonomy" id="1974692"/>
    <lineage>
        <taxon>Bacteria</taxon>
        <taxon>Candidatus Nealsoniibacteriota</taxon>
    </lineage>
</organism>
<feature type="active site" description="Tele-phosphohistidine intermediate" evidence="4 5">
    <location>
        <position position="9"/>
    </location>
</feature>
<keyword evidence="4" id="KW-0312">Gluconeogenesis</keyword>
<evidence type="ECO:0000256" key="2">
    <source>
        <dbReference type="ARBA" id="ARBA00023152"/>
    </source>
</evidence>
<dbReference type="EMBL" id="PFTB01000060">
    <property type="protein sequence ID" value="PJB99256.1"/>
    <property type="molecule type" value="Genomic_DNA"/>
</dbReference>
<evidence type="ECO:0000313" key="7">
    <source>
        <dbReference type="EMBL" id="PJB99256.1"/>
    </source>
</evidence>
<comment type="catalytic activity">
    <reaction evidence="4">
        <text>(2R)-2-phosphoglycerate = (2R)-3-phosphoglycerate</text>
        <dbReference type="Rhea" id="RHEA:15901"/>
        <dbReference type="ChEBI" id="CHEBI:58272"/>
        <dbReference type="ChEBI" id="CHEBI:58289"/>
        <dbReference type="EC" id="5.4.2.11"/>
    </reaction>
</comment>
<comment type="caution">
    <text evidence="7">The sequence shown here is derived from an EMBL/GenBank/DDBJ whole genome shotgun (WGS) entry which is preliminary data.</text>
</comment>
<dbReference type="SMART" id="SM00855">
    <property type="entry name" value="PGAM"/>
    <property type="match status" value="1"/>
</dbReference>
<dbReference type="PANTHER" id="PTHR11931">
    <property type="entry name" value="PHOSPHOGLYCERATE MUTASE"/>
    <property type="match status" value="1"/>
</dbReference>
<sequence length="226" mass="26809">MPKLFLLRHLKSQWNLENRFSGWVDVPLMKNTAKKAKELAKKIFRFKIDTIYSSPLFRNQQCVALILEYVNKKYPIFIHLDKGKMKKWGNFRATNKENYIPVFISENLNERYYGKLQGLNKKKIIQKYGAEKVHLWRRGFRFSPPGGENLEKVLERTVPFYRKYIEKDLKQGKNVLVVASHNSLRALIKYIEKISDKDISDIEVPFAGLLRYDFDKSLKIKNKKTF</sequence>
<dbReference type="InterPro" id="IPR029033">
    <property type="entry name" value="His_PPase_superfam"/>
</dbReference>
<gene>
    <name evidence="4" type="primary">gpmA</name>
    <name evidence="7" type="ORF">CO077_02670</name>
</gene>
<dbReference type="EC" id="5.4.2.11" evidence="4"/>